<dbReference type="EMBL" id="JAMQJZ010000003">
    <property type="protein sequence ID" value="MDC3419804.1"/>
    <property type="molecule type" value="Genomic_DNA"/>
</dbReference>
<evidence type="ECO:0000313" key="10">
    <source>
        <dbReference type="EMBL" id="MDC3419804.1"/>
    </source>
</evidence>
<dbReference type="InterPro" id="IPR019931">
    <property type="entry name" value="LPXTG_anchor"/>
</dbReference>
<evidence type="ECO:0000256" key="8">
    <source>
        <dbReference type="SAM" id="SignalP"/>
    </source>
</evidence>
<evidence type="ECO:0000256" key="4">
    <source>
        <dbReference type="ARBA" id="ARBA00022729"/>
    </source>
</evidence>
<evidence type="ECO:0000313" key="11">
    <source>
        <dbReference type="Proteomes" id="UP001145072"/>
    </source>
</evidence>
<organism evidence="10 11">
    <name type="scientific">Aquibacillus koreensis</name>
    <dbReference type="NCBI Taxonomy" id="279446"/>
    <lineage>
        <taxon>Bacteria</taxon>
        <taxon>Bacillati</taxon>
        <taxon>Bacillota</taxon>
        <taxon>Bacilli</taxon>
        <taxon>Bacillales</taxon>
        <taxon>Bacillaceae</taxon>
        <taxon>Aquibacillus</taxon>
    </lineage>
</organism>
<evidence type="ECO:0000256" key="6">
    <source>
        <dbReference type="SAM" id="MobiDB-lite"/>
    </source>
</evidence>
<feature type="chain" id="PRO_5040947420" evidence="8">
    <location>
        <begin position="26"/>
        <end position="211"/>
    </location>
</feature>
<keyword evidence="2" id="KW-0134">Cell wall</keyword>
<keyword evidence="3" id="KW-0964">Secreted</keyword>
<keyword evidence="5" id="KW-0572">Peptidoglycan-anchor</keyword>
<evidence type="ECO:0000256" key="2">
    <source>
        <dbReference type="ARBA" id="ARBA00022512"/>
    </source>
</evidence>
<evidence type="ECO:0000256" key="3">
    <source>
        <dbReference type="ARBA" id="ARBA00022525"/>
    </source>
</evidence>
<dbReference type="PROSITE" id="PS50847">
    <property type="entry name" value="GRAM_POS_ANCHORING"/>
    <property type="match status" value="1"/>
</dbReference>
<comment type="subcellular location">
    <subcellularLocation>
        <location evidence="1">Secreted</location>
        <location evidence="1">Cell wall</location>
        <topology evidence="1">Peptidoglycan-anchor</topology>
    </subcellularLocation>
</comment>
<proteinExistence type="predicted"/>
<comment type="caution">
    <text evidence="10">The sequence shown here is derived from an EMBL/GenBank/DDBJ whole genome shotgun (WGS) entry which is preliminary data.</text>
</comment>
<evidence type="ECO:0000259" key="9">
    <source>
        <dbReference type="PROSITE" id="PS50847"/>
    </source>
</evidence>
<dbReference type="Proteomes" id="UP001145072">
    <property type="component" value="Unassembled WGS sequence"/>
</dbReference>
<keyword evidence="7" id="KW-0812">Transmembrane</keyword>
<keyword evidence="7" id="KW-0472">Membrane</keyword>
<feature type="transmembrane region" description="Helical" evidence="7">
    <location>
        <begin position="185"/>
        <end position="204"/>
    </location>
</feature>
<dbReference type="RefSeq" id="WP_259866450.1">
    <property type="nucleotide sequence ID" value="NZ_JAMQJZ010000003.1"/>
</dbReference>
<keyword evidence="11" id="KW-1185">Reference proteome</keyword>
<accession>A0A9X3WM00</accession>
<dbReference type="Pfam" id="PF00746">
    <property type="entry name" value="Gram_pos_anchor"/>
    <property type="match status" value="1"/>
</dbReference>
<dbReference type="NCBIfam" id="TIGR01167">
    <property type="entry name" value="LPXTG_anchor"/>
    <property type="match status" value="1"/>
</dbReference>
<name>A0A9X3WM00_9BACI</name>
<keyword evidence="4 8" id="KW-0732">Signal</keyword>
<sequence>MKKIIFSFIVLVLVAMSVITIPVLAATNPINIETSPDKVLFNVENMKPGDWAEKELTIQNRGEEDFAYNAVVDFKGGSEKLFKEFSLEIHDKDGSLYDGKLSEFQEFDARFLETMHEEKLNLVVSFPPELGNDFQGLSFEVEIKFVAEQILGDEDETDGETQTPIDPTEEPVDGDILPSTATNTFNYLLIGGLIVIVGGILFYLNKRKQRV</sequence>
<evidence type="ECO:0000256" key="5">
    <source>
        <dbReference type="ARBA" id="ARBA00023088"/>
    </source>
</evidence>
<evidence type="ECO:0000256" key="7">
    <source>
        <dbReference type="SAM" id="Phobius"/>
    </source>
</evidence>
<feature type="domain" description="Gram-positive cocci surface proteins LPxTG" evidence="9">
    <location>
        <begin position="177"/>
        <end position="211"/>
    </location>
</feature>
<evidence type="ECO:0000256" key="1">
    <source>
        <dbReference type="ARBA" id="ARBA00004168"/>
    </source>
</evidence>
<keyword evidence="7" id="KW-1133">Transmembrane helix</keyword>
<gene>
    <name evidence="10" type="ORF">NC661_05410</name>
</gene>
<reference evidence="10" key="1">
    <citation type="submission" date="2022-06" db="EMBL/GenBank/DDBJ databases">
        <title>Aquibacillus sp. a new bacterium isolated from soil saline samples.</title>
        <authorList>
            <person name="Galisteo C."/>
            <person name="De La Haba R."/>
            <person name="Sanchez-Porro C."/>
            <person name="Ventosa A."/>
        </authorList>
    </citation>
    <scope>NUCLEOTIDE SEQUENCE</scope>
    <source>
        <strain evidence="10">JCM 12387</strain>
    </source>
</reference>
<protein>
    <submittedName>
        <fullName evidence="10">LPXTG cell wall anchor domain-containing protein</fullName>
    </submittedName>
</protein>
<feature type="signal peptide" evidence="8">
    <location>
        <begin position="1"/>
        <end position="25"/>
    </location>
</feature>
<feature type="region of interest" description="Disordered" evidence="6">
    <location>
        <begin position="152"/>
        <end position="175"/>
    </location>
</feature>
<dbReference type="AlphaFoldDB" id="A0A9X3WM00"/>